<feature type="compositionally biased region" description="Basic and acidic residues" evidence="1">
    <location>
        <begin position="167"/>
        <end position="177"/>
    </location>
</feature>
<dbReference type="GO" id="GO:0031624">
    <property type="term" value="F:ubiquitin conjugating enzyme binding"/>
    <property type="evidence" value="ECO:0007669"/>
    <property type="project" value="TreeGrafter"/>
</dbReference>
<dbReference type="GO" id="GO:0006511">
    <property type="term" value="P:ubiquitin-dependent protein catabolic process"/>
    <property type="evidence" value="ECO:0007669"/>
    <property type="project" value="TreeGrafter"/>
</dbReference>
<dbReference type="FunFam" id="1.10.8.10:FF:000064">
    <property type="entry name" value="Similar to CUE domain-containing protein"/>
    <property type="match status" value="1"/>
</dbReference>
<evidence type="ECO:0000256" key="1">
    <source>
        <dbReference type="SAM" id="MobiDB-lite"/>
    </source>
</evidence>
<comment type="caution">
    <text evidence="3">The sequence shown here is derived from an EMBL/GenBank/DDBJ whole genome shotgun (WGS) entry which is preliminary data.</text>
</comment>
<dbReference type="InterPro" id="IPR003892">
    <property type="entry name" value="CUE"/>
</dbReference>
<feature type="region of interest" description="Disordered" evidence="1">
    <location>
        <begin position="104"/>
        <end position="133"/>
    </location>
</feature>
<dbReference type="GO" id="GO:0043130">
    <property type="term" value="F:ubiquitin binding"/>
    <property type="evidence" value="ECO:0007669"/>
    <property type="project" value="InterPro"/>
</dbReference>
<feature type="region of interest" description="Disordered" evidence="1">
    <location>
        <begin position="217"/>
        <end position="401"/>
    </location>
</feature>
<accession>A0A162IPG4</accession>
<dbReference type="Proteomes" id="UP000078544">
    <property type="component" value="Unassembled WGS sequence"/>
</dbReference>
<dbReference type="GO" id="GO:0005737">
    <property type="term" value="C:cytoplasm"/>
    <property type="evidence" value="ECO:0007669"/>
    <property type="project" value="TreeGrafter"/>
</dbReference>
<dbReference type="SMART" id="SM00546">
    <property type="entry name" value="CUE"/>
    <property type="match status" value="1"/>
</dbReference>
<reference evidence="3 4" key="1">
    <citation type="journal article" date="2016" name="Genome Biol. Evol.">
        <title>Divergent and convergent evolution of fungal pathogenicity.</title>
        <authorList>
            <person name="Shang Y."/>
            <person name="Xiao G."/>
            <person name="Zheng P."/>
            <person name="Cen K."/>
            <person name="Zhan S."/>
            <person name="Wang C."/>
        </authorList>
    </citation>
    <scope>NUCLEOTIDE SEQUENCE [LARGE SCALE GENOMIC DNA]</scope>
    <source>
        <strain evidence="3 4">RCEF 2490</strain>
    </source>
</reference>
<feature type="compositionally biased region" description="Basic and acidic residues" evidence="1">
    <location>
        <begin position="358"/>
        <end position="379"/>
    </location>
</feature>
<evidence type="ECO:0000259" key="2">
    <source>
        <dbReference type="PROSITE" id="PS51140"/>
    </source>
</evidence>
<feature type="domain" description="CUE" evidence="2">
    <location>
        <begin position="63"/>
        <end position="106"/>
    </location>
</feature>
<sequence>MDDDDVQDTSVLADDGIAAKHSTAPSTNAATPGTSTKPSSEISTEQNIPAEMAPPKPPRPTTESQKNEMILQEAFPSVDAAVIRAVLRASGGKPEPAFNALLEMTDPNAVRNEPEDVPPPQPPRPRGREQMSQVEADELYARQLAEHYDNVGEYEARTSSRNRSSRHNHDLMDDEREHSFMDDDLPVIRENLRKGFLDTQTKVNSWITNLRKRIEDTFDESEENTQTPGQPIRREGEPSRRSGDYDRYDADPQLLGDDLAGMKLSADGSAQGRPMVNSGIHRPPPPSTSPRLGSGRRVGFKDEPEEINMYDASPSVPPKDTTSNNTKASKWKPLSSVEPSPITDHDPFSLGDSDDEKEANKDKPKDAKTDDAERLKKAAAEAMADALVGETQDGPRVEKKS</sequence>
<dbReference type="Gene3D" id="1.10.8.10">
    <property type="entry name" value="DNA helicase RuvA subunit, C-terminal domain"/>
    <property type="match status" value="1"/>
</dbReference>
<dbReference type="STRING" id="1081109.A0A162IPG4"/>
<keyword evidence="4" id="KW-1185">Reference proteome</keyword>
<dbReference type="CDD" id="cd14372">
    <property type="entry name" value="CUE_Cue5p_like"/>
    <property type="match status" value="1"/>
</dbReference>
<feature type="region of interest" description="Disordered" evidence="1">
    <location>
        <begin position="152"/>
        <end position="177"/>
    </location>
</feature>
<feature type="compositionally biased region" description="Polar residues" evidence="1">
    <location>
        <begin position="23"/>
        <end position="47"/>
    </location>
</feature>
<protein>
    <submittedName>
        <fullName evidence="3">CUE domain protein</fullName>
    </submittedName>
</protein>
<dbReference type="SUPFAM" id="SSF46934">
    <property type="entry name" value="UBA-like"/>
    <property type="match status" value="1"/>
</dbReference>
<evidence type="ECO:0000313" key="4">
    <source>
        <dbReference type="Proteomes" id="UP000078544"/>
    </source>
</evidence>
<organism evidence="3 4">
    <name type="scientific">Moelleriella libera RCEF 2490</name>
    <dbReference type="NCBI Taxonomy" id="1081109"/>
    <lineage>
        <taxon>Eukaryota</taxon>
        <taxon>Fungi</taxon>
        <taxon>Dikarya</taxon>
        <taxon>Ascomycota</taxon>
        <taxon>Pezizomycotina</taxon>
        <taxon>Sordariomycetes</taxon>
        <taxon>Hypocreomycetidae</taxon>
        <taxon>Hypocreales</taxon>
        <taxon>Clavicipitaceae</taxon>
        <taxon>Moelleriella</taxon>
    </lineage>
</organism>
<dbReference type="AlphaFoldDB" id="A0A162IPG4"/>
<dbReference type="InterPro" id="IPR009060">
    <property type="entry name" value="UBA-like_sf"/>
</dbReference>
<gene>
    <name evidence="3" type="ORF">AAL_04101</name>
</gene>
<dbReference type="OrthoDB" id="9942608at2759"/>
<evidence type="ECO:0000313" key="3">
    <source>
        <dbReference type="EMBL" id="KZZ96872.1"/>
    </source>
</evidence>
<dbReference type="PANTHER" id="PTHR16461:SF5">
    <property type="entry name" value="TOLL-INTERACTING PROTEIN"/>
    <property type="match status" value="1"/>
</dbReference>
<dbReference type="Pfam" id="PF02845">
    <property type="entry name" value="CUE"/>
    <property type="match status" value="1"/>
</dbReference>
<feature type="compositionally biased region" description="Basic and acidic residues" evidence="1">
    <location>
        <begin position="232"/>
        <end position="250"/>
    </location>
</feature>
<proteinExistence type="predicted"/>
<feature type="region of interest" description="Disordered" evidence="1">
    <location>
        <begin position="1"/>
        <end position="67"/>
    </location>
</feature>
<dbReference type="InterPro" id="IPR041807">
    <property type="entry name" value="Cue5/Don1_CUE"/>
</dbReference>
<name>A0A162IPG4_9HYPO</name>
<dbReference type="PANTHER" id="PTHR16461">
    <property type="entry name" value="TOLL-INTERACTING PROTEIN"/>
    <property type="match status" value="1"/>
</dbReference>
<dbReference type="PROSITE" id="PS51140">
    <property type="entry name" value="CUE"/>
    <property type="match status" value="1"/>
</dbReference>
<dbReference type="EMBL" id="AZGY01000007">
    <property type="protein sequence ID" value="KZZ96872.1"/>
    <property type="molecule type" value="Genomic_DNA"/>
</dbReference>